<feature type="region of interest" description="Disordered" evidence="1">
    <location>
        <begin position="78"/>
        <end position="98"/>
    </location>
</feature>
<dbReference type="Proteomes" id="UP001526246">
    <property type="component" value="Unassembled WGS sequence"/>
</dbReference>
<gene>
    <name evidence="3" type="ORF">OMW55_07420</name>
</gene>
<proteinExistence type="predicted"/>
<feature type="compositionally biased region" description="Basic and acidic residues" evidence="1">
    <location>
        <begin position="80"/>
        <end position="98"/>
    </location>
</feature>
<protein>
    <submittedName>
        <fullName evidence="3">Uncharacterized protein</fullName>
    </submittedName>
</protein>
<comment type="caution">
    <text evidence="3">The sequence shown here is derived from an EMBL/GenBank/DDBJ whole genome shotgun (WGS) entry which is preliminary data.</text>
</comment>
<evidence type="ECO:0000256" key="1">
    <source>
        <dbReference type="SAM" id="MobiDB-lite"/>
    </source>
</evidence>
<keyword evidence="2" id="KW-1133">Transmembrane helix</keyword>
<dbReference type="EMBL" id="JAPDOB010000002">
    <property type="protein sequence ID" value="MCW3797630.1"/>
    <property type="molecule type" value="Genomic_DNA"/>
</dbReference>
<name>A0ABT3JEY3_9SPHN</name>
<keyword evidence="4" id="KW-1185">Reference proteome</keyword>
<organism evidence="3 4">
    <name type="scientific">Sphingomonas arvum</name>
    <dbReference type="NCBI Taxonomy" id="2992113"/>
    <lineage>
        <taxon>Bacteria</taxon>
        <taxon>Pseudomonadati</taxon>
        <taxon>Pseudomonadota</taxon>
        <taxon>Alphaproteobacteria</taxon>
        <taxon>Sphingomonadales</taxon>
        <taxon>Sphingomonadaceae</taxon>
        <taxon>Sphingomonas</taxon>
    </lineage>
</organism>
<evidence type="ECO:0000313" key="3">
    <source>
        <dbReference type="EMBL" id="MCW3797630.1"/>
    </source>
</evidence>
<reference evidence="3 4" key="1">
    <citation type="submission" date="2022-10" db="EMBL/GenBank/DDBJ databases">
        <title>Sphingomonas sp.</title>
        <authorList>
            <person name="Jin C."/>
        </authorList>
    </citation>
    <scope>NUCLEOTIDE SEQUENCE [LARGE SCALE GENOMIC DNA]</scope>
    <source>
        <strain evidence="3 4">BN140010</strain>
    </source>
</reference>
<evidence type="ECO:0000256" key="2">
    <source>
        <dbReference type="SAM" id="Phobius"/>
    </source>
</evidence>
<sequence length="98" mass="10698">MPRPDPLPSPRASAWMRFRRIMRWMSLVAILAAAAAVYFVMRGEPDIKIHMLIATALGAGLSVLLGTALMTLAFVSSGSGHDEQAHRSGDQLQPREPE</sequence>
<feature type="transmembrane region" description="Helical" evidence="2">
    <location>
        <begin position="47"/>
        <end position="75"/>
    </location>
</feature>
<evidence type="ECO:0000313" key="4">
    <source>
        <dbReference type="Proteomes" id="UP001526246"/>
    </source>
</evidence>
<keyword evidence="2" id="KW-0812">Transmembrane</keyword>
<keyword evidence="2" id="KW-0472">Membrane</keyword>
<accession>A0ABT3JEY3</accession>
<dbReference type="RefSeq" id="WP_264882064.1">
    <property type="nucleotide sequence ID" value="NZ_JAPDOB010000002.1"/>
</dbReference>
<feature type="transmembrane region" description="Helical" evidence="2">
    <location>
        <begin position="21"/>
        <end position="41"/>
    </location>
</feature>